<organism evidence="3 4">
    <name type="scientific">Mesoterricola silvestris</name>
    <dbReference type="NCBI Taxonomy" id="2927979"/>
    <lineage>
        <taxon>Bacteria</taxon>
        <taxon>Pseudomonadati</taxon>
        <taxon>Acidobacteriota</taxon>
        <taxon>Holophagae</taxon>
        <taxon>Holophagales</taxon>
        <taxon>Holophagaceae</taxon>
        <taxon>Mesoterricola</taxon>
    </lineage>
</organism>
<dbReference type="InterPro" id="IPR013766">
    <property type="entry name" value="Thioredoxin_domain"/>
</dbReference>
<dbReference type="EMBL" id="AP027080">
    <property type="protein sequence ID" value="BDU73185.1"/>
    <property type="molecule type" value="Genomic_DNA"/>
</dbReference>
<evidence type="ECO:0000313" key="4">
    <source>
        <dbReference type="Proteomes" id="UP001238179"/>
    </source>
</evidence>
<dbReference type="GO" id="GO:0005829">
    <property type="term" value="C:cytosol"/>
    <property type="evidence" value="ECO:0007669"/>
    <property type="project" value="TreeGrafter"/>
</dbReference>
<dbReference type="GO" id="GO:0015035">
    <property type="term" value="F:protein-disulfide reductase activity"/>
    <property type="evidence" value="ECO:0007669"/>
    <property type="project" value="TreeGrafter"/>
</dbReference>
<evidence type="ECO:0000259" key="2">
    <source>
        <dbReference type="PROSITE" id="PS51352"/>
    </source>
</evidence>
<dbReference type="AlphaFoldDB" id="A0AA48GS15"/>
<evidence type="ECO:0000313" key="3">
    <source>
        <dbReference type="EMBL" id="BDU73185.1"/>
    </source>
</evidence>
<protein>
    <submittedName>
        <fullName evidence="3">Thiol reductase thioredoxin</fullName>
    </submittedName>
</protein>
<reference evidence="4" key="1">
    <citation type="journal article" date="2023" name="Int. J. Syst. Evol. Microbiol.">
        <title>Mesoterricola silvestris gen. nov., sp. nov., Mesoterricola sediminis sp. nov., Geothrix oryzae sp. nov., Geothrix edaphica sp. nov., Geothrix rubra sp. nov., and Geothrix limicola sp. nov., six novel members of Acidobacteriota isolated from soils.</title>
        <authorList>
            <person name="Itoh H."/>
            <person name="Sugisawa Y."/>
            <person name="Mise K."/>
            <person name="Xu Z."/>
            <person name="Kuniyasu M."/>
            <person name="Ushijima N."/>
            <person name="Kawano K."/>
            <person name="Kobayashi E."/>
            <person name="Shiratori Y."/>
            <person name="Masuda Y."/>
            <person name="Senoo K."/>
        </authorList>
    </citation>
    <scope>NUCLEOTIDE SEQUENCE [LARGE SCALE GENOMIC DNA]</scope>
    <source>
        <strain evidence="4">W79</strain>
    </source>
</reference>
<keyword evidence="4" id="KW-1185">Reference proteome</keyword>
<feature type="chain" id="PRO_5041403416" evidence="1">
    <location>
        <begin position="24"/>
        <end position="126"/>
    </location>
</feature>
<name>A0AA48GS15_9BACT</name>
<dbReference type="PANTHER" id="PTHR45663:SF11">
    <property type="entry name" value="GEO12009P1"/>
    <property type="match status" value="1"/>
</dbReference>
<dbReference type="Proteomes" id="UP001238179">
    <property type="component" value="Chromosome"/>
</dbReference>
<keyword evidence="1" id="KW-0732">Signal</keyword>
<dbReference type="Pfam" id="PF00085">
    <property type="entry name" value="Thioredoxin"/>
    <property type="match status" value="1"/>
</dbReference>
<dbReference type="CDD" id="cd02947">
    <property type="entry name" value="TRX_family"/>
    <property type="match status" value="1"/>
</dbReference>
<evidence type="ECO:0000256" key="1">
    <source>
        <dbReference type="SAM" id="SignalP"/>
    </source>
</evidence>
<dbReference type="InterPro" id="IPR036249">
    <property type="entry name" value="Thioredoxin-like_sf"/>
</dbReference>
<proteinExistence type="predicted"/>
<sequence>MSLPRLSALVLAASAALSAQVPALDPAGLAQILKSGTWTVIEFGGPTCIPCKKMQPILADLQQHYGKRAQIRNFYVTEHLKEAREHKIMAMPTQVIFDPSGREVGRHVGFWEKGEFQAALAQAGLK</sequence>
<dbReference type="PANTHER" id="PTHR45663">
    <property type="entry name" value="GEO12009P1"/>
    <property type="match status" value="1"/>
</dbReference>
<dbReference type="SUPFAM" id="SSF52833">
    <property type="entry name" value="Thioredoxin-like"/>
    <property type="match status" value="1"/>
</dbReference>
<dbReference type="RefSeq" id="WP_316411828.1">
    <property type="nucleotide sequence ID" value="NZ_AP027080.1"/>
</dbReference>
<dbReference type="KEGG" id="msil:METEAL_23590"/>
<gene>
    <name evidence="3" type="primary">trx-2_3</name>
    <name evidence="3" type="ORF">METEAL_23590</name>
</gene>
<dbReference type="Gene3D" id="3.40.30.10">
    <property type="entry name" value="Glutaredoxin"/>
    <property type="match status" value="1"/>
</dbReference>
<accession>A0AA48GS15</accession>
<feature type="domain" description="Thioredoxin" evidence="2">
    <location>
        <begin position="10"/>
        <end position="125"/>
    </location>
</feature>
<feature type="signal peptide" evidence="1">
    <location>
        <begin position="1"/>
        <end position="23"/>
    </location>
</feature>
<dbReference type="GO" id="GO:0045454">
    <property type="term" value="P:cell redox homeostasis"/>
    <property type="evidence" value="ECO:0007669"/>
    <property type="project" value="TreeGrafter"/>
</dbReference>
<dbReference type="PROSITE" id="PS51352">
    <property type="entry name" value="THIOREDOXIN_2"/>
    <property type="match status" value="1"/>
</dbReference>